<dbReference type="InterPro" id="IPR059065">
    <property type="entry name" value="Ig_Tag1-like_4th"/>
</dbReference>
<feature type="region of interest" description="Disordered" evidence="1">
    <location>
        <begin position="733"/>
        <end position="767"/>
    </location>
</feature>
<dbReference type="AlphaFoldDB" id="A0A9P9DST3"/>
<dbReference type="Gene3D" id="2.60.40.1820">
    <property type="match status" value="1"/>
</dbReference>
<evidence type="ECO:0000256" key="2">
    <source>
        <dbReference type="SAM" id="Phobius"/>
    </source>
</evidence>
<evidence type="ECO:0000259" key="3">
    <source>
        <dbReference type="Pfam" id="PF22786"/>
    </source>
</evidence>
<evidence type="ECO:0008006" key="8">
    <source>
        <dbReference type="Google" id="ProtNLM"/>
    </source>
</evidence>
<dbReference type="Proteomes" id="UP000700596">
    <property type="component" value="Unassembled WGS sequence"/>
</dbReference>
<dbReference type="InterPro" id="IPR059066">
    <property type="entry name" value="Ig_Tag1-like_5th"/>
</dbReference>
<evidence type="ECO:0000313" key="6">
    <source>
        <dbReference type="EMBL" id="KAH7125334.1"/>
    </source>
</evidence>
<dbReference type="GO" id="GO:0000329">
    <property type="term" value="C:fungal-type vacuole membrane"/>
    <property type="evidence" value="ECO:0007669"/>
    <property type="project" value="InterPro"/>
</dbReference>
<evidence type="ECO:0000256" key="1">
    <source>
        <dbReference type="SAM" id="MobiDB-lite"/>
    </source>
</evidence>
<dbReference type="Pfam" id="PF26153">
    <property type="entry name" value="LEA-2L_5"/>
    <property type="match status" value="1"/>
</dbReference>
<dbReference type="Pfam" id="PF22786">
    <property type="entry name" value="Tag1_C"/>
    <property type="match status" value="1"/>
</dbReference>
<accession>A0A9P9DST3</accession>
<dbReference type="Pfam" id="PF26150">
    <property type="entry name" value="LEA-2_4"/>
    <property type="match status" value="1"/>
</dbReference>
<keyword evidence="7" id="KW-1185">Reference proteome</keyword>
<feature type="domain" description="Tag1 C-terminal" evidence="3">
    <location>
        <begin position="471"/>
        <end position="585"/>
    </location>
</feature>
<proteinExistence type="predicted"/>
<feature type="domain" description="Tag1-like fourth Ig-like" evidence="4">
    <location>
        <begin position="607"/>
        <end position="721"/>
    </location>
</feature>
<dbReference type="InterPro" id="IPR055011">
    <property type="entry name" value="Tag1_C"/>
</dbReference>
<evidence type="ECO:0000259" key="4">
    <source>
        <dbReference type="Pfam" id="PF26150"/>
    </source>
</evidence>
<reference evidence="6" key="1">
    <citation type="journal article" date="2021" name="Nat. Commun.">
        <title>Genetic determinants of endophytism in the Arabidopsis root mycobiome.</title>
        <authorList>
            <person name="Mesny F."/>
            <person name="Miyauchi S."/>
            <person name="Thiergart T."/>
            <person name="Pickel B."/>
            <person name="Atanasova L."/>
            <person name="Karlsson M."/>
            <person name="Huettel B."/>
            <person name="Barry K.W."/>
            <person name="Haridas S."/>
            <person name="Chen C."/>
            <person name="Bauer D."/>
            <person name="Andreopoulos W."/>
            <person name="Pangilinan J."/>
            <person name="LaButti K."/>
            <person name="Riley R."/>
            <person name="Lipzen A."/>
            <person name="Clum A."/>
            <person name="Drula E."/>
            <person name="Henrissat B."/>
            <person name="Kohler A."/>
            <person name="Grigoriev I.V."/>
            <person name="Martin F.M."/>
            <person name="Hacquard S."/>
        </authorList>
    </citation>
    <scope>NUCLEOTIDE SEQUENCE</scope>
    <source>
        <strain evidence="6">MPI-CAGE-CH-0243</strain>
    </source>
</reference>
<feature type="compositionally biased region" description="Low complexity" evidence="1">
    <location>
        <begin position="20"/>
        <end position="37"/>
    </location>
</feature>
<organism evidence="6 7">
    <name type="scientific">Dendryphion nanum</name>
    <dbReference type="NCBI Taxonomy" id="256645"/>
    <lineage>
        <taxon>Eukaryota</taxon>
        <taxon>Fungi</taxon>
        <taxon>Dikarya</taxon>
        <taxon>Ascomycota</taxon>
        <taxon>Pezizomycotina</taxon>
        <taxon>Dothideomycetes</taxon>
        <taxon>Pleosporomycetidae</taxon>
        <taxon>Pleosporales</taxon>
        <taxon>Torulaceae</taxon>
        <taxon>Dendryphion</taxon>
    </lineage>
</organism>
<dbReference type="PANTHER" id="PTHR35895:SF3">
    <property type="entry name" value="PRE-RRNA PROCESSING PROTEIN"/>
    <property type="match status" value="1"/>
</dbReference>
<keyword evidence="2" id="KW-0472">Membrane</keyword>
<feature type="transmembrane region" description="Helical" evidence="2">
    <location>
        <begin position="87"/>
        <end position="107"/>
    </location>
</feature>
<evidence type="ECO:0000313" key="7">
    <source>
        <dbReference type="Proteomes" id="UP000700596"/>
    </source>
</evidence>
<dbReference type="Pfam" id="PF26174">
    <property type="entry name" value="LEA-2_1"/>
    <property type="match status" value="1"/>
</dbReference>
<feature type="region of interest" description="Disordered" evidence="1">
    <location>
        <begin position="1"/>
        <end position="65"/>
    </location>
</feature>
<keyword evidence="2" id="KW-1133">Transmembrane helix</keyword>
<gene>
    <name evidence="6" type="ORF">B0J11DRAFT_486810</name>
</gene>
<sequence length="887" mass="95415">METPDGPWASTLTPSSRPASQKSVRSSQSRRSQPSSRTTEETPLLVRDDRSDDEEEESHTPATTSLLQSLTGARDGKSSIWKKRWPSILALVILCIVVVFIMLGFLATEGIEEYALQAADFKPTKMALDSLTTTGARVHVEGDFTMDASKVQKKSVRGLGRFGTWIAREIESGPTDVNVYLPEYGNVLLGKARVPGIKVNVRNGHTTHLSFNADLEPGSLDGIRSIAHDWVDGRLGQIRVKGKADVSLKSGLISIGRKTVEQLLVLQGNNLPSLPAYNITKINLREAKHGNKGMGADVSVTVSNDFPVQLQVPAVAVDVLVDGCQPSDKHIMVGTAETTKLNIEPKTDLHVNVTGHVESLPDSLVEVCPDSAKSPLDSLLGDYMHGEAATIYVKCCNFPDPETPNWARELLKDITVPIPFAGRDMGNLIKNFSLADVHFSLPDFWAEPGTPEASPKISAVIKVDINLPSEMNFPLDVDGVKADADVFYHKKKLGKLNLEKWQKANSTRIDAHGNEGPSLLVQASIKDAPLEITDDDVFSEVIQAMIGGNKPVLLDIKAAVSVKVDTPMGGFAIREIPAEGVVPVKPIGGGKGDGKVGKGFSGMNLHVGNLSIIDTSPTSMTLQVIVNFTNPTNYSATVPYFSINMLVNNTVLAQAIAEDIVVRPGNNTNVAVKAIWDPFTNSGKRGKEVGSELLSQYVSGFNTSVTIQTHKGTIPAQPGFGLALSKLPLTFPAPHLSTPKDPADGDDPDDGDDDDDDDDDDDEGHSRPHFIRNAIMHLVSSTAVFTLASPFSSTTMFITNLNASAYYEGHNAGTINYNLPFAVPPGLSESPRLPVDWDLGSVGFGAVKKALGGTLKLSAFAHVGIKIGQWRETIWFQGGEIGAKVRI</sequence>
<feature type="compositionally biased region" description="Polar residues" evidence="1">
    <location>
        <begin position="10"/>
        <end position="19"/>
    </location>
</feature>
<dbReference type="PANTHER" id="PTHR35895">
    <property type="entry name" value="CHROMOSOME 16, WHOLE GENOME SHOTGUN SEQUENCE"/>
    <property type="match status" value="1"/>
</dbReference>
<feature type="compositionally biased region" description="Acidic residues" evidence="1">
    <location>
        <begin position="744"/>
        <end position="763"/>
    </location>
</feature>
<name>A0A9P9DST3_9PLEO</name>
<protein>
    <recommendedName>
        <fullName evidence="8">Pre-rRNA processing protein</fullName>
    </recommendedName>
</protein>
<feature type="domain" description="Tag1-like fifth Ig-like" evidence="5">
    <location>
        <begin position="765"/>
        <end position="875"/>
    </location>
</feature>
<evidence type="ECO:0000259" key="5">
    <source>
        <dbReference type="Pfam" id="PF26153"/>
    </source>
</evidence>
<dbReference type="OrthoDB" id="5596576at2759"/>
<comment type="caution">
    <text evidence="6">The sequence shown here is derived from an EMBL/GenBank/DDBJ whole genome shotgun (WGS) entry which is preliminary data.</text>
</comment>
<dbReference type="EMBL" id="JAGMWT010000007">
    <property type="protein sequence ID" value="KAH7125334.1"/>
    <property type="molecule type" value="Genomic_DNA"/>
</dbReference>
<keyword evidence="2" id="KW-0812">Transmembrane</keyword>
<dbReference type="InterPro" id="IPR046368">
    <property type="entry name" value="Tag1"/>
</dbReference>